<name>H0E883_9ACTN</name>
<accession>H0E883</accession>
<dbReference type="RefSeq" id="WP_007576701.1">
    <property type="nucleotide sequence ID" value="NZ_AGUD01000240.1"/>
</dbReference>
<dbReference type="Proteomes" id="UP000005143">
    <property type="component" value="Unassembled WGS sequence"/>
</dbReference>
<keyword evidence="4" id="KW-1185">Reference proteome</keyword>
<feature type="domain" description="Beta-lactamase-related" evidence="2">
    <location>
        <begin position="13"/>
        <end position="319"/>
    </location>
</feature>
<dbReference type="InterPro" id="IPR001466">
    <property type="entry name" value="Beta-lactam-related"/>
</dbReference>
<comment type="caution">
    <text evidence="3">The sequence shown here is derived from an EMBL/GenBank/DDBJ whole genome shotgun (WGS) entry which is preliminary data.</text>
</comment>
<dbReference type="Pfam" id="PF00144">
    <property type="entry name" value="Beta-lactamase"/>
    <property type="match status" value="1"/>
</dbReference>
<reference evidence="3 4" key="1">
    <citation type="journal article" date="2013" name="Biodegradation">
        <title>Quantitative proteomic analysis of ibuprofen-degrading Patulibacter sp. strain I11.</title>
        <authorList>
            <person name="Almeida B."/>
            <person name="Kjeldal H."/>
            <person name="Lolas I."/>
            <person name="Knudsen A.D."/>
            <person name="Carvalho G."/>
            <person name="Nielsen K.L."/>
            <person name="Barreto Crespo M.T."/>
            <person name="Stensballe A."/>
            <person name="Nielsen J.L."/>
        </authorList>
    </citation>
    <scope>NUCLEOTIDE SEQUENCE [LARGE SCALE GENOMIC DNA]</scope>
    <source>
        <strain evidence="3 4">I11</strain>
    </source>
</reference>
<evidence type="ECO:0000256" key="1">
    <source>
        <dbReference type="ARBA" id="ARBA00022801"/>
    </source>
</evidence>
<dbReference type="GO" id="GO:0016787">
    <property type="term" value="F:hydrolase activity"/>
    <property type="evidence" value="ECO:0007669"/>
    <property type="project" value="UniProtKB-KW"/>
</dbReference>
<evidence type="ECO:0000313" key="3">
    <source>
        <dbReference type="EMBL" id="EHN10148.1"/>
    </source>
</evidence>
<dbReference type="PANTHER" id="PTHR43283">
    <property type="entry name" value="BETA-LACTAMASE-RELATED"/>
    <property type="match status" value="1"/>
</dbReference>
<evidence type="ECO:0000313" key="4">
    <source>
        <dbReference type="Proteomes" id="UP000005143"/>
    </source>
</evidence>
<sequence length="352" mass="37644">MTSGSPSFDLVHDLLAEHVRERRLPCAVFGVATSSGIQSLEAFGSAAGRAVERDDTFLLFSAGKPLVGLTAMRQVERGRLSLRTPLSEAVPMFGLAREDEVTLWHLLTHTGGIVEATVAPETSLLDQLLYAPQMYEAGRFALYSNVGFTGIGEMIGAAAGRPLHELLPDDLGALPGVDGLSLDPDVPCIPLEGLDRVVIDVDRFRALRHPAGAVSATAGDLLALSTMLLAGDRQLIHPGTLQAMTRPQTTGIERLMPDPLHIGPGTGQEWGLVWNMRTSPTIFDHRLYGHGGLSGCQWWMYPEHDAAFVLLTNVMNPLDVGVDLDGVHNAFTTCLDPIDDPSVAAYPIGAGA</sequence>
<dbReference type="SUPFAM" id="SSF56601">
    <property type="entry name" value="beta-lactamase/transpeptidase-like"/>
    <property type="match status" value="1"/>
</dbReference>
<organism evidence="3 4">
    <name type="scientific">Patulibacter medicamentivorans</name>
    <dbReference type="NCBI Taxonomy" id="1097667"/>
    <lineage>
        <taxon>Bacteria</taxon>
        <taxon>Bacillati</taxon>
        <taxon>Actinomycetota</taxon>
        <taxon>Thermoleophilia</taxon>
        <taxon>Solirubrobacterales</taxon>
        <taxon>Patulibacteraceae</taxon>
        <taxon>Patulibacter</taxon>
    </lineage>
</organism>
<proteinExistence type="predicted"/>
<dbReference type="PANTHER" id="PTHR43283:SF11">
    <property type="entry name" value="BETA-LACTAMASE-RELATED DOMAIN-CONTAINING PROTEIN"/>
    <property type="match status" value="1"/>
</dbReference>
<keyword evidence="1" id="KW-0378">Hydrolase</keyword>
<dbReference type="AlphaFoldDB" id="H0E883"/>
<dbReference type="InterPro" id="IPR012338">
    <property type="entry name" value="Beta-lactam/transpept-like"/>
</dbReference>
<dbReference type="Gene3D" id="3.40.710.10">
    <property type="entry name" value="DD-peptidase/beta-lactamase superfamily"/>
    <property type="match status" value="1"/>
</dbReference>
<protein>
    <submittedName>
        <fullName evidence="3">Beta-lactamase class C</fullName>
    </submittedName>
</protein>
<dbReference type="EMBL" id="AGUD01000240">
    <property type="protein sequence ID" value="EHN10148.1"/>
    <property type="molecule type" value="Genomic_DNA"/>
</dbReference>
<dbReference type="OrthoDB" id="9809635at2"/>
<evidence type="ECO:0000259" key="2">
    <source>
        <dbReference type="Pfam" id="PF00144"/>
    </source>
</evidence>
<dbReference type="InterPro" id="IPR050789">
    <property type="entry name" value="Diverse_Enzym_Activities"/>
</dbReference>
<gene>
    <name evidence="3" type="ORF">PAI11_30410</name>
</gene>